<evidence type="ECO:0000256" key="1">
    <source>
        <dbReference type="ARBA" id="ARBA00012452"/>
    </source>
</evidence>
<organism evidence="7">
    <name type="scientific">Salvia splendens</name>
    <name type="common">Scarlet sage</name>
    <dbReference type="NCBI Taxonomy" id="180675"/>
    <lineage>
        <taxon>Eukaryota</taxon>
        <taxon>Viridiplantae</taxon>
        <taxon>Streptophyta</taxon>
        <taxon>Embryophyta</taxon>
        <taxon>Tracheophyta</taxon>
        <taxon>Spermatophyta</taxon>
        <taxon>Magnoliopsida</taxon>
        <taxon>eudicotyledons</taxon>
        <taxon>Gunneridae</taxon>
        <taxon>Pentapetalae</taxon>
        <taxon>asterids</taxon>
        <taxon>lamiids</taxon>
        <taxon>Lamiales</taxon>
        <taxon>Lamiaceae</taxon>
        <taxon>Nepetoideae</taxon>
        <taxon>Mentheae</taxon>
        <taxon>Salviinae</taxon>
        <taxon>Salvia</taxon>
        <taxon>Salvia subgen. Calosphace</taxon>
        <taxon>core Calosphace</taxon>
    </lineage>
</organism>
<accession>A0A8X8XZT0</accession>
<dbReference type="InterPro" id="IPR040079">
    <property type="entry name" value="Glutathione_S-Trfase"/>
</dbReference>
<dbReference type="EC" id="2.5.1.18" evidence="1"/>
<dbReference type="GO" id="GO:0005737">
    <property type="term" value="C:cytoplasm"/>
    <property type="evidence" value="ECO:0007669"/>
    <property type="project" value="TreeGrafter"/>
</dbReference>
<dbReference type="InterPro" id="IPR004045">
    <property type="entry name" value="Glutathione_S-Trfase_N"/>
</dbReference>
<name>A0A8X8XZT0_SALSN</name>
<evidence type="ECO:0000256" key="4">
    <source>
        <dbReference type="RuleBase" id="RU003494"/>
    </source>
</evidence>
<comment type="catalytic activity">
    <reaction evidence="3">
        <text>RX + glutathione = an S-substituted glutathione + a halide anion + H(+)</text>
        <dbReference type="Rhea" id="RHEA:16437"/>
        <dbReference type="ChEBI" id="CHEBI:15378"/>
        <dbReference type="ChEBI" id="CHEBI:16042"/>
        <dbReference type="ChEBI" id="CHEBI:17792"/>
        <dbReference type="ChEBI" id="CHEBI:57925"/>
        <dbReference type="ChEBI" id="CHEBI:90779"/>
        <dbReference type="EC" id="2.5.1.18"/>
    </reaction>
</comment>
<dbReference type="InterPro" id="IPR045074">
    <property type="entry name" value="GST_C_Tau"/>
</dbReference>
<dbReference type="GO" id="GO:0006749">
    <property type="term" value="P:glutathione metabolic process"/>
    <property type="evidence" value="ECO:0007669"/>
    <property type="project" value="InterPro"/>
</dbReference>
<dbReference type="PANTHER" id="PTHR11260:SF614">
    <property type="entry name" value="GLUTATHIONE S-TRANSFERASE"/>
    <property type="match status" value="1"/>
</dbReference>
<feature type="domain" description="GST C-terminal" evidence="6">
    <location>
        <begin position="42"/>
        <end position="164"/>
    </location>
</feature>
<sequence length="180" mass="20644">MNPIHKKVPVLIHEDKPIVESLLILEYIDEVWNTTHPLMPEDTYDRSMARFWAKFVDEKVVVTAFEAMKSEGEEKEVAIVAAKETLELLEKQIEGKKFFGGDEIGYLDLVVGWICLWLPAIEQVGGMKLLDSSTFPSLYQWTQCFVHVPAIHECLPPREKAVDYFQTGLNYLRSLDASKK</sequence>
<evidence type="ECO:0000256" key="2">
    <source>
        <dbReference type="ARBA" id="ARBA00022679"/>
    </source>
</evidence>
<dbReference type="FunFam" id="1.20.1050.10:FF:000012">
    <property type="entry name" value="Tau class glutathione S-transferase"/>
    <property type="match status" value="1"/>
</dbReference>
<keyword evidence="8" id="KW-1185">Reference proteome</keyword>
<reference evidence="7" key="1">
    <citation type="submission" date="2018-01" db="EMBL/GenBank/DDBJ databases">
        <authorList>
            <person name="Mao J.F."/>
        </authorList>
    </citation>
    <scope>NUCLEOTIDE SEQUENCE</scope>
    <source>
        <strain evidence="7">Huo1</strain>
        <tissue evidence="7">Leaf</tissue>
    </source>
</reference>
<evidence type="ECO:0000259" key="5">
    <source>
        <dbReference type="PROSITE" id="PS50404"/>
    </source>
</evidence>
<dbReference type="PANTHER" id="PTHR11260">
    <property type="entry name" value="GLUTATHIONE S-TRANSFERASE, GST, SUPERFAMILY, GST DOMAIN CONTAINING"/>
    <property type="match status" value="1"/>
</dbReference>
<dbReference type="SUPFAM" id="SSF52833">
    <property type="entry name" value="Thioredoxin-like"/>
    <property type="match status" value="1"/>
</dbReference>
<evidence type="ECO:0000313" key="7">
    <source>
        <dbReference type="EMBL" id="KAG6421597.1"/>
    </source>
</evidence>
<dbReference type="InterPro" id="IPR036249">
    <property type="entry name" value="Thioredoxin-like_sf"/>
</dbReference>
<feature type="domain" description="GST N-terminal" evidence="5">
    <location>
        <begin position="1"/>
        <end position="36"/>
    </location>
</feature>
<comment type="similarity">
    <text evidence="4">Belongs to the GST superfamily.</text>
</comment>
<dbReference type="SUPFAM" id="SSF47616">
    <property type="entry name" value="GST C-terminal domain-like"/>
    <property type="match status" value="1"/>
</dbReference>
<dbReference type="InterPro" id="IPR004046">
    <property type="entry name" value="GST_C"/>
</dbReference>
<dbReference type="InterPro" id="IPR045073">
    <property type="entry name" value="Omega/Tau-like"/>
</dbReference>
<dbReference type="Gene3D" id="1.20.1050.10">
    <property type="match status" value="1"/>
</dbReference>
<gene>
    <name evidence="7" type="ORF">SASPL_118154</name>
</gene>
<dbReference type="PROSITE" id="PS50404">
    <property type="entry name" value="GST_NTER"/>
    <property type="match status" value="1"/>
</dbReference>
<proteinExistence type="inferred from homology"/>
<evidence type="ECO:0000256" key="3">
    <source>
        <dbReference type="ARBA" id="ARBA00047960"/>
    </source>
</evidence>
<evidence type="ECO:0000259" key="6">
    <source>
        <dbReference type="PROSITE" id="PS50405"/>
    </source>
</evidence>
<dbReference type="PROSITE" id="PS50405">
    <property type="entry name" value="GST_CTER"/>
    <property type="match status" value="1"/>
</dbReference>
<dbReference type="SFLD" id="SFLDG00358">
    <property type="entry name" value="Main_(cytGST)"/>
    <property type="match status" value="1"/>
</dbReference>
<dbReference type="InterPro" id="IPR036282">
    <property type="entry name" value="Glutathione-S-Trfase_C_sf"/>
</dbReference>
<dbReference type="AlphaFoldDB" id="A0A8X8XZT0"/>
<dbReference type="CDD" id="cd03185">
    <property type="entry name" value="GST_C_Tau"/>
    <property type="match status" value="1"/>
</dbReference>
<dbReference type="Pfam" id="PF02798">
    <property type="entry name" value="GST_N"/>
    <property type="match status" value="1"/>
</dbReference>
<dbReference type="SFLD" id="SFLDS00019">
    <property type="entry name" value="Glutathione_Transferase_(cytos"/>
    <property type="match status" value="1"/>
</dbReference>
<comment type="caution">
    <text evidence="7">The sequence shown here is derived from an EMBL/GenBank/DDBJ whole genome shotgun (WGS) entry which is preliminary data.</text>
</comment>
<evidence type="ECO:0000313" key="8">
    <source>
        <dbReference type="Proteomes" id="UP000298416"/>
    </source>
</evidence>
<dbReference type="SFLD" id="SFLDG01152">
    <property type="entry name" value="Main.3:_Omega-_and_Tau-like"/>
    <property type="match status" value="1"/>
</dbReference>
<dbReference type="Proteomes" id="UP000298416">
    <property type="component" value="Unassembled WGS sequence"/>
</dbReference>
<protein>
    <recommendedName>
        <fullName evidence="1">glutathione transferase</fullName>
        <ecNumber evidence="1">2.5.1.18</ecNumber>
    </recommendedName>
</protein>
<dbReference type="Gene3D" id="3.40.30.10">
    <property type="entry name" value="Glutaredoxin"/>
    <property type="match status" value="1"/>
</dbReference>
<reference evidence="7" key="2">
    <citation type="submission" date="2020-08" db="EMBL/GenBank/DDBJ databases">
        <title>Plant Genome Project.</title>
        <authorList>
            <person name="Zhang R.-G."/>
        </authorList>
    </citation>
    <scope>NUCLEOTIDE SEQUENCE</scope>
    <source>
        <strain evidence="7">Huo1</strain>
        <tissue evidence="7">Leaf</tissue>
    </source>
</reference>
<keyword evidence="2" id="KW-0808">Transferase</keyword>
<dbReference type="Pfam" id="PF00043">
    <property type="entry name" value="GST_C"/>
    <property type="match status" value="1"/>
</dbReference>
<dbReference type="EMBL" id="PNBA02000006">
    <property type="protein sequence ID" value="KAG6421597.1"/>
    <property type="molecule type" value="Genomic_DNA"/>
</dbReference>
<dbReference type="InterPro" id="IPR010987">
    <property type="entry name" value="Glutathione-S-Trfase_C-like"/>
</dbReference>
<dbReference type="GO" id="GO:0004364">
    <property type="term" value="F:glutathione transferase activity"/>
    <property type="evidence" value="ECO:0007669"/>
    <property type="project" value="UniProtKB-EC"/>
</dbReference>